<dbReference type="PANTHER" id="PTHR10516">
    <property type="entry name" value="PEPTIDYL-PROLYL CIS-TRANS ISOMERASE"/>
    <property type="match status" value="1"/>
</dbReference>
<keyword evidence="8" id="KW-1185">Reference proteome</keyword>
<evidence type="ECO:0000256" key="3">
    <source>
        <dbReference type="ARBA" id="ARBA00023110"/>
    </source>
</evidence>
<dbReference type="PROSITE" id="PS50059">
    <property type="entry name" value="FKBP_PPIASE"/>
    <property type="match status" value="1"/>
</dbReference>
<reference evidence="7" key="1">
    <citation type="submission" date="2021-11" db="EMBL/GenBank/DDBJ databases">
        <authorList>
            <consortium name="Genoscope - CEA"/>
            <person name="William W."/>
        </authorList>
    </citation>
    <scope>NUCLEOTIDE SEQUENCE</scope>
</reference>
<dbReference type="GO" id="GO:0003755">
    <property type="term" value="F:peptidyl-prolyl cis-trans isomerase activity"/>
    <property type="evidence" value="ECO:0007669"/>
    <property type="project" value="UniProtKB-KW"/>
</dbReference>
<name>A0A8J2SZM7_9STRA</name>
<dbReference type="Proteomes" id="UP000789595">
    <property type="component" value="Unassembled WGS sequence"/>
</dbReference>
<evidence type="ECO:0000313" key="8">
    <source>
        <dbReference type="Proteomes" id="UP000789595"/>
    </source>
</evidence>
<keyword evidence="4 5" id="KW-0413">Isomerase</keyword>
<dbReference type="InterPro" id="IPR046357">
    <property type="entry name" value="PPIase_dom_sf"/>
</dbReference>
<dbReference type="InterPro" id="IPR050689">
    <property type="entry name" value="FKBP-type_PPIase"/>
</dbReference>
<dbReference type="Pfam" id="PF00254">
    <property type="entry name" value="FKBP_C"/>
    <property type="match status" value="1"/>
</dbReference>
<organism evidence="7 8">
    <name type="scientific">Pelagomonas calceolata</name>
    <dbReference type="NCBI Taxonomy" id="35677"/>
    <lineage>
        <taxon>Eukaryota</taxon>
        <taxon>Sar</taxon>
        <taxon>Stramenopiles</taxon>
        <taxon>Ochrophyta</taxon>
        <taxon>Pelagophyceae</taxon>
        <taxon>Pelagomonadales</taxon>
        <taxon>Pelagomonadaceae</taxon>
        <taxon>Pelagomonas</taxon>
    </lineage>
</organism>
<evidence type="ECO:0000259" key="6">
    <source>
        <dbReference type="PROSITE" id="PS50059"/>
    </source>
</evidence>
<dbReference type="GO" id="GO:0005737">
    <property type="term" value="C:cytoplasm"/>
    <property type="evidence" value="ECO:0007669"/>
    <property type="project" value="TreeGrafter"/>
</dbReference>
<dbReference type="InterPro" id="IPR001179">
    <property type="entry name" value="PPIase_FKBP_dom"/>
</dbReference>
<dbReference type="EMBL" id="CAKKNE010000005">
    <property type="protein sequence ID" value="CAH0376219.1"/>
    <property type="molecule type" value="Genomic_DNA"/>
</dbReference>
<gene>
    <name evidence="7" type="ORF">PECAL_5P07850</name>
</gene>
<evidence type="ECO:0000313" key="7">
    <source>
        <dbReference type="EMBL" id="CAH0376219.1"/>
    </source>
</evidence>
<dbReference type="EC" id="5.2.1.8" evidence="2 5"/>
<dbReference type="SUPFAM" id="SSF54534">
    <property type="entry name" value="FKBP-like"/>
    <property type="match status" value="1"/>
</dbReference>
<comment type="catalytic activity">
    <reaction evidence="1 5">
        <text>[protein]-peptidylproline (omega=180) = [protein]-peptidylproline (omega=0)</text>
        <dbReference type="Rhea" id="RHEA:16237"/>
        <dbReference type="Rhea" id="RHEA-COMP:10747"/>
        <dbReference type="Rhea" id="RHEA-COMP:10748"/>
        <dbReference type="ChEBI" id="CHEBI:83833"/>
        <dbReference type="ChEBI" id="CHEBI:83834"/>
        <dbReference type="EC" id="5.2.1.8"/>
    </reaction>
</comment>
<comment type="caution">
    <text evidence="7">The sequence shown here is derived from an EMBL/GenBank/DDBJ whole genome shotgun (WGS) entry which is preliminary data.</text>
</comment>
<protein>
    <recommendedName>
        <fullName evidence="2 5">peptidylprolyl isomerase</fullName>
        <ecNumber evidence="2 5">5.2.1.8</ecNumber>
    </recommendedName>
</protein>
<evidence type="ECO:0000256" key="5">
    <source>
        <dbReference type="PROSITE-ProRule" id="PRU00277"/>
    </source>
</evidence>
<evidence type="ECO:0000256" key="4">
    <source>
        <dbReference type="ARBA" id="ARBA00023235"/>
    </source>
</evidence>
<proteinExistence type="predicted"/>
<evidence type="ECO:0000256" key="1">
    <source>
        <dbReference type="ARBA" id="ARBA00000971"/>
    </source>
</evidence>
<dbReference type="AlphaFoldDB" id="A0A8J2SZM7"/>
<evidence type="ECO:0000256" key="2">
    <source>
        <dbReference type="ARBA" id="ARBA00013194"/>
    </source>
</evidence>
<dbReference type="PANTHER" id="PTHR10516:SF443">
    <property type="entry name" value="FK506-BINDING PROTEIN 59-RELATED"/>
    <property type="match status" value="1"/>
</dbReference>
<keyword evidence="3 5" id="KW-0697">Rotamase</keyword>
<accession>A0A8J2SZM7</accession>
<dbReference type="Gene3D" id="3.10.50.40">
    <property type="match status" value="1"/>
</dbReference>
<feature type="domain" description="PPIase FKBP-type" evidence="6">
    <location>
        <begin position="78"/>
        <end position="169"/>
    </location>
</feature>
<sequence>MAVPAARAARAERRSYLWKDSHNAARLSLHAIAQLNSRRWRTHPTAQVTMAEMTPAPGCNGTTMRTITPGSGKEITKGSTATVHATGVVKESGQKFWSTKDPGQEPFTYQAGVGGVIKGWDQGCLGMKVGEARELIIPAHEGYGASGFPAWGIPPGGTLNFTLECLKVE</sequence>
<dbReference type="OrthoDB" id="1902587at2759"/>